<proteinExistence type="predicted"/>
<feature type="signal peptide" evidence="1">
    <location>
        <begin position="1"/>
        <end position="37"/>
    </location>
</feature>
<dbReference type="InterPro" id="IPR050266">
    <property type="entry name" value="AB_hydrolase_sf"/>
</dbReference>
<keyword evidence="1" id="KW-0732">Signal</keyword>
<sequence length="332" mass="35991">MVRHLRSGMTVMAQKIRSVAGAALLLAAAWLGTSSHAAEATPPQRLSLAELRQRLGAPGDHYANLGGVEVRYRDEGKGPVLLLLHGSNGTLNAWDGVVARLKDRYRIIRFDQPPGGLSGPVSEDAAQTVGTPEALVARLLDKVGVDKAAVFGTSSGGTLAYYFAGTYPQRVTALILANTPADSVAEAKIQTTPALDVEIARAKAIGYRDLQYWQVYMSYLWGEPKRLTRETVEYSYTTGLRAPEPSPLALYALTANKQLTMDHLSAVKAPVLILWGRRDPVLTPPAEAALYDYLAGAESRSVVWLDTAGHFPAQEVPERVADLVDAYLRRDQ</sequence>
<protein>
    <submittedName>
        <fullName evidence="3">Pimeloyl-ACP methyl ester carboxylesterase</fullName>
    </submittedName>
</protein>
<comment type="caution">
    <text evidence="3">The sequence shown here is derived from an EMBL/GenBank/DDBJ whole genome shotgun (WGS) entry which is preliminary data.</text>
</comment>
<dbReference type="RefSeq" id="WP_184807573.1">
    <property type="nucleotide sequence ID" value="NZ_JACIIZ010000023.1"/>
</dbReference>
<evidence type="ECO:0000313" key="4">
    <source>
        <dbReference type="Proteomes" id="UP000539175"/>
    </source>
</evidence>
<dbReference type="Pfam" id="PF00561">
    <property type="entry name" value="Abhydrolase_1"/>
    <property type="match status" value="1"/>
</dbReference>
<organism evidence="3 4">
    <name type="scientific">Nitrospirillum iridis</name>
    <dbReference type="NCBI Taxonomy" id="765888"/>
    <lineage>
        <taxon>Bacteria</taxon>
        <taxon>Pseudomonadati</taxon>
        <taxon>Pseudomonadota</taxon>
        <taxon>Alphaproteobacteria</taxon>
        <taxon>Rhodospirillales</taxon>
        <taxon>Azospirillaceae</taxon>
        <taxon>Nitrospirillum</taxon>
    </lineage>
</organism>
<gene>
    <name evidence="3" type="ORF">FHS74_005651</name>
</gene>
<dbReference type="PANTHER" id="PTHR43798">
    <property type="entry name" value="MONOACYLGLYCEROL LIPASE"/>
    <property type="match status" value="1"/>
</dbReference>
<evidence type="ECO:0000259" key="2">
    <source>
        <dbReference type="Pfam" id="PF00561"/>
    </source>
</evidence>
<dbReference type="EMBL" id="JACIIZ010000023">
    <property type="protein sequence ID" value="MBB6255055.1"/>
    <property type="molecule type" value="Genomic_DNA"/>
</dbReference>
<feature type="chain" id="PRO_5031467426" evidence="1">
    <location>
        <begin position="38"/>
        <end position="332"/>
    </location>
</feature>
<accession>A0A7X0B5J4</accession>
<reference evidence="3 4" key="1">
    <citation type="submission" date="2020-08" db="EMBL/GenBank/DDBJ databases">
        <title>Genomic Encyclopedia of Type Strains, Phase IV (KMG-IV): sequencing the most valuable type-strain genomes for metagenomic binning, comparative biology and taxonomic classification.</title>
        <authorList>
            <person name="Goeker M."/>
        </authorList>
    </citation>
    <scope>NUCLEOTIDE SEQUENCE [LARGE SCALE GENOMIC DNA]</scope>
    <source>
        <strain evidence="3 4">DSM 22198</strain>
    </source>
</reference>
<feature type="domain" description="AB hydrolase-1" evidence="2">
    <location>
        <begin position="79"/>
        <end position="311"/>
    </location>
</feature>
<evidence type="ECO:0000313" key="3">
    <source>
        <dbReference type="EMBL" id="MBB6255055.1"/>
    </source>
</evidence>
<dbReference type="InterPro" id="IPR029058">
    <property type="entry name" value="AB_hydrolase_fold"/>
</dbReference>
<evidence type="ECO:0000256" key="1">
    <source>
        <dbReference type="SAM" id="SignalP"/>
    </source>
</evidence>
<dbReference type="Gene3D" id="3.40.50.1820">
    <property type="entry name" value="alpha/beta hydrolase"/>
    <property type="match status" value="1"/>
</dbReference>
<dbReference type="Proteomes" id="UP000539175">
    <property type="component" value="Unassembled WGS sequence"/>
</dbReference>
<dbReference type="PRINTS" id="PR00111">
    <property type="entry name" value="ABHYDROLASE"/>
</dbReference>
<dbReference type="SUPFAM" id="SSF53474">
    <property type="entry name" value="alpha/beta-Hydrolases"/>
    <property type="match status" value="1"/>
</dbReference>
<dbReference type="InterPro" id="IPR000073">
    <property type="entry name" value="AB_hydrolase_1"/>
</dbReference>
<name>A0A7X0B5J4_9PROT</name>
<dbReference type="AlphaFoldDB" id="A0A7X0B5J4"/>
<keyword evidence="4" id="KW-1185">Reference proteome</keyword>